<dbReference type="Proteomes" id="UP001468798">
    <property type="component" value="Unassembled WGS sequence"/>
</dbReference>
<proteinExistence type="predicted"/>
<comment type="caution">
    <text evidence="1">The sequence shown here is derived from an EMBL/GenBank/DDBJ whole genome shotgun (WGS) entry which is preliminary data.</text>
</comment>
<name>A0ABU9NPN0_9FLAO</name>
<dbReference type="EMBL" id="JBCGDP010000011">
    <property type="protein sequence ID" value="MEM0577283.1"/>
    <property type="molecule type" value="Genomic_DNA"/>
</dbReference>
<evidence type="ECO:0000313" key="1">
    <source>
        <dbReference type="EMBL" id="MEM0577283.1"/>
    </source>
</evidence>
<sequence length="54" mass="5814">MRYENDTSRLAPGGAASFADGVRQQRYSGSREELCGKDRSCAPNAMTNTAIFGV</sequence>
<organism evidence="1 2">
    <name type="scientific">Flavobacterium polysaccharolyticum</name>
    <dbReference type="NCBI Taxonomy" id="3133148"/>
    <lineage>
        <taxon>Bacteria</taxon>
        <taxon>Pseudomonadati</taxon>
        <taxon>Bacteroidota</taxon>
        <taxon>Flavobacteriia</taxon>
        <taxon>Flavobacteriales</taxon>
        <taxon>Flavobacteriaceae</taxon>
        <taxon>Flavobacterium</taxon>
    </lineage>
</organism>
<accession>A0ABU9NPN0</accession>
<keyword evidence="2" id="KW-1185">Reference proteome</keyword>
<reference evidence="1 2" key="1">
    <citation type="submission" date="2024-03" db="EMBL/GenBank/DDBJ databases">
        <title>Two novel species of the genus Flavobacterium exhibiting potentially degradation of complex polysaccharides.</title>
        <authorList>
            <person name="Lian X."/>
        </authorList>
    </citation>
    <scope>NUCLEOTIDE SEQUENCE [LARGE SCALE GENOMIC DNA]</scope>
    <source>
        <strain evidence="1 2">N6</strain>
    </source>
</reference>
<dbReference type="RefSeq" id="WP_342692190.1">
    <property type="nucleotide sequence ID" value="NZ_JBCGDP010000011.1"/>
</dbReference>
<gene>
    <name evidence="1" type="ORF">WFZ86_12305</name>
</gene>
<evidence type="ECO:0000313" key="2">
    <source>
        <dbReference type="Proteomes" id="UP001468798"/>
    </source>
</evidence>
<protein>
    <submittedName>
        <fullName evidence="1">Uncharacterized protein</fullName>
    </submittedName>
</protein>